<comment type="caution">
    <text evidence="2">The sequence shown here is derived from an EMBL/GenBank/DDBJ whole genome shotgun (WGS) entry which is preliminary data.</text>
</comment>
<keyword evidence="3" id="KW-1185">Reference proteome</keyword>
<dbReference type="Proteomes" id="UP000291144">
    <property type="component" value="Unassembled WGS sequence"/>
</dbReference>
<gene>
    <name evidence="2" type="ORF">E0H73_14385</name>
</gene>
<feature type="signal peptide" evidence="1">
    <location>
        <begin position="1"/>
        <end position="23"/>
    </location>
</feature>
<organism evidence="2 3">
    <name type="scientific">Kribbella pittospori</name>
    <dbReference type="NCBI Taxonomy" id="722689"/>
    <lineage>
        <taxon>Bacteria</taxon>
        <taxon>Bacillati</taxon>
        <taxon>Actinomycetota</taxon>
        <taxon>Actinomycetes</taxon>
        <taxon>Propionibacteriales</taxon>
        <taxon>Kribbellaceae</taxon>
        <taxon>Kribbella</taxon>
    </lineage>
</organism>
<proteinExistence type="predicted"/>
<evidence type="ECO:0000256" key="1">
    <source>
        <dbReference type="SAM" id="SignalP"/>
    </source>
</evidence>
<dbReference type="PROSITE" id="PS51257">
    <property type="entry name" value="PROKAR_LIPOPROTEIN"/>
    <property type="match status" value="1"/>
</dbReference>
<dbReference type="EMBL" id="SJKB01000004">
    <property type="protein sequence ID" value="TCC61921.1"/>
    <property type="molecule type" value="Genomic_DNA"/>
</dbReference>
<evidence type="ECO:0000313" key="2">
    <source>
        <dbReference type="EMBL" id="TCC61921.1"/>
    </source>
</evidence>
<evidence type="ECO:0000313" key="3">
    <source>
        <dbReference type="Proteomes" id="UP000291144"/>
    </source>
</evidence>
<keyword evidence="1" id="KW-0732">Signal</keyword>
<dbReference type="PANTHER" id="PTHR43649:SF14">
    <property type="entry name" value="BLR3389 PROTEIN"/>
    <property type="match status" value="1"/>
</dbReference>
<feature type="chain" id="PRO_5038524929" evidence="1">
    <location>
        <begin position="24"/>
        <end position="446"/>
    </location>
</feature>
<reference evidence="2 3" key="1">
    <citation type="submission" date="2019-02" db="EMBL/GenBank/DDBJ databases">
        <title>Kribbella capetownensis sp. nov. and Kribbella speibonae sp. nov., isolated from soil.</title>
        <authorList>
            <person name="Curtis S.M."/>
            <person name="Norton I."/>
            <person name="Everest G.J."/>
            <person name="Meyers P.R."/>
        </authorList>
    </citation>
    <scope>NUCLEOTIDE SEQUENCE [LARGE SCALE GENOMIC DNA]</scope>
    <source>
        <strain evidence="2 3">NRRL B-24813</strain>
    </source>
</reference>
<name>A0A4R0KME3_9ACTN</name>
<dbReference type="Gene3D" id="3.40.190.10">
    <property type="entry name" value="Periplasmic binding protein-like II"/>
    <property type="match status" value="2"/>
</dbReference>
<dbReference type="OrthoDB" id="7937990at2"/>
<dbReference type="SUPFAM" id="SSF53850">
    <property type="entry name" value="Periplasmic binding protein-like II"/>
    <property type="match status" value="1"/>
</dbReference>
<dbReference type="InterPro" id="IPR050490">
    <property type="entry name" value="Bact_solute-bd_prot1"/>
</dbReference>
<sequence length="446" mass="46687">MIQRSPRNALRGAVAVAAVLAFSACGTTTGGSTDDDSGGLTVGDKATVTVVSQFGDNAALQPVLKKLSEAYEAKHPEVTVDIQFLSADDEQKTLPTSLASGSGPDIFDYDAAESALGELATNGLVAPLDRYAEKYGWSAKMASSVLDRAKYNDKLYGVPRSSEAVGLFYSTAIFAKHGIAAPTTYPAFVAAADRLKAAGVTPIAFGNKDQWPSSHLIGAALHANTPVETIRSLESLGGSATWHDPSVQASLALAQSWAKKGYLTSNFNGVAFDDAFKSFYTGQAGMFVEGTGVTPDILQNASHPDDFRFVSFPMVDGALKQQAEGGVGGAWSISESSKAKDIAADWIDFVHFSDTAEATWLKAGVLPTSKYDTSKVDVAPLLQQNVDVVRAAQDGGGIGAWTGYTSSALVTEAWNGAAQQFLGGSRDAAAFATTLDEALTKARAKK</sequence>
<dbReference type="RefSeq" id="WP_131355229.1">
    <property type="nucleotide sequence ID" value="NZ_SJKB01000004.1"/>
</dbReference>
<dbReference type="PANTHER" id="PTHR43649">
    <property type="entry name" value="ARABINOSE-BINDING PROTEIN-RELATED"/>
    <property type="match status" value="1"/>
</dbReference>
<dbReference type="InterPro" id="IPR006059">
    <property type="entry name" value="SBP"/>
</dbReference>
<accession>A0A4R0KME3</accession>
<protein>
    <submittedName>
        <fullName evidence="2">Extracellular solute-binding protein</fullName>
    </submittedName>
</protein>
<dbReference type="AlphaFoldDB" id="A0A4R0KME3"/>
<dbReference type="Pfam" id="PF01547">
    <property type="entry name" value="SBP_bac_1"/>
    <property type="match status" value="1"/>
</dbReference>